<dbReference type="PANTHER" id="PTHR34406">
    <property type="entry name" value="PROTEIN YCEI"/>
    <property type="match status" value="1"/>
</dbReference>
<feature type="domain" description="Lipid/polyisoprenoid-binding YceI-like" evidence="1">
    <location>
        <begin position="17"/>
        <end position="175"/>
    </location>
</feature>
<dbReference type="PANTHER" id="PTHR34406:SF1">
    <property type="entry name" value="PROTEIN YCEI"/>
    <property type="match status" value="1"/>
</dbReference>
<dbReference type="InterPro" id="IPR036761">
    <property type="entry name" value="TTHA0802/YceI-like_sf"/>
</dbReference>
<evidence type="ECO:0000259" key="1">
    <source>
        <dbReference type="SMART" id="SM00867"/>
    </source>
</evidence>
<sequence length="185" mass="20187">MLFLLLTALDHVQAQNKYMTKNGRVSFFSSSPLEDIEAKNQQVAAVLDFNTSQLAFAVPIKGFVFKRSLMQEHFNENYMESDKYPKATFSGRFLGFDAAALATAGPHNVQVEGDLTVHGVTHHIQVPASVELRGSQLIAFSMFPVAPADYNIQIPALVRDHIAKVVSVRVDLTCDPAPGAVGAAR</sequence>
<gene>
    <name evidence="2" type="ORF">AUC43_06555</name>
</gene>
<organism evidence="2 3">
    <name type="scientific">Hymenobacter sedentarius</name>
    <dbReference type="NCBI Taxonomy" id="1411621"/>
    <lineage>
        <taxon>Bacteria</taxon>
        <taxon>Pseudomonadati</taxon>
        <taxon>Bacteroidota</taxon>
        <taxon>Cytophagia</taxon>
        <taxon>Cytophagales</taxon>
        <taxon>Hymenobacteraceae</taxon>
        <taxon>Hymenobacter</taxon>
    </lineage>
</organism>
<keyword evidence="3" id="KW-1185">Reference proteome</keyword>
<dbReference type="SUPFAM" id="SSF101874">
    <property type="entry name" value="YceI-like"/>
    <property type="match status" value="1"/>
</dbReference>
<proteinExistence type="predicted"/>
<dbReference type="Gene3D" id="2.40.128.110">
    <property type="entry name" value="Lipid/polyisoprenoid-binding, YceI-like"/>
    <property type="match status" value="1"/>
</dbReference>
<dbReference type="Proteomes" id="UP000059542">
    <property type="component" value="Chromosome"/>
</dbReference>
<dbReference type="InterPro" id="IPR007372">
    <property type="entry name" value="Lipid/polyisoprenoid-bd_YceI"/>
</dbReference>
<dbReference type="EMBL" id="CP013909">
    <property type="protein sequence ID" value="ALW84774.1"/>
    <property type="molecule type" value="Genomic_DNA"/>
</dbReference>
<name>A0A0U3SF44_9BACT</name>
<dbReference type="AlphaFoldDB" id="A0A0U3SF44"/>
<dbReference type="STRING" id="1411621.AUC43_06555"/>
<evidence type="ECO:0000313" key="3">
    <source>
        <dbReference type="Proteomes" id="UP000059542"/>
    </source>
</evidence>
<evidence type="ECO:0000313" key="2">
    <source>
        <dbReference type="EMBL" id="ALW84774.1"/>
    </source>
</evidence>
<protein>
    <recommendedName>
        <fullName evidence="1">Lipid/polyisoprenoid-binding YceI-like domain-containing protein</fullName>
    </recommendedName>
</protein>
<reference evidence="2 3" key="1">
    <citation type="submission" date="2015-12" db="EMBL/GenBank/DDBJ databases">
        <authorList>
            <person name="Shamseldin A."/>
            <person name="Moawad H."/>
            <person name="Abd El-Rahim W.M."/>
            <person name="Sadowsky M.J."/>
        </authorList>
    </citation>
    <scope>NUCLEOTIDE SEQUENCE [LARGE SCALE GENOMIC DNA]</scope>
    <source>
        <strain evidence="2 3">DG5B</strain>
    </source>
</reference>
<dbReference type="KEGG" id="hyg:AUC43_06555"/>
<dbReference type="Pfam" id="PF04264">
    <property type="entry name" value="YceI"/>
    <property type="match status" value="1"/>
</dbReference>
<dbReference type="SMART" id="SM00867">
    <property type="entry name" value="YceI"/>
    <property type="match status" value="1"/>
</dbReference>
<accession>A0A0U3SF44</accession>